<feature type="region of interest" description="Disordered" evidence="8">
    <location>
        <begin position="884"/>
        <end position="921"/>
    </location>
</feature>
<keyword evidence="6" id="KW-0333">Golgi apparatus</keyword>
<keyword evidence="7" id="KW-0175">Coiled coil</keyword>
<protein>
    <recommendedName>
        <fullName evidence="3">Vacuolar protein sorting-associated protein 54</fullName>
    </recommendedName>
</protein>
<dbReference type="EMBL" id="HBGH01006208">
    <property type="protein sequence ID" value="CAD9231245.1"/>
    <property type="molecule type" value="Transcribed_RNA"/>
</dbReference>
<dbReference type="GO" id="GO:0042147">
    <property type="term" value="P:retrograde transport, endosome to Golgi"/>
    <property type="evidence" value="ECO:0007669"/>
    <property type="project" value="InterPro"/>
</dbReference>
<organism evidence="11">
    <name type="scientific">Compsopogon caeruleus</name>
    <dbReference type="NCBI Taxonomy" id="31354"/>
    <lineage>
        <taxon>Eukaryota</taxon>
        <taxon>Rhodophyta</taxon>
        <taxon>Compsopogonophyceae</taxon>
        <taxon>Compsopogonales</taxon>
        <taxon>Compsopogonaceae</taxon>
        <taxon>Compsopogon</taxon>
    </lineage>
</organism>
<dbReference type="InterPro" id="IPR019515">
    <property type="entry name" value="VPS54_N"/>
</dbReference>
<dbReference type="GO" id="GO:0005829">
    <property type="term" value="C:cytosol"/>
    <property type="evidence" value="ECO:0007669"/>
    <property type="project" value="GOC"/>
</dbReference>
<dbReference type="Pfam" id="PF07928">
    <property type="entry name" value="Vps54"/>
    <property type="match status" value="1"/>
</dbReference>
<evidence type="ECO:0000256" key="7">
    <source>
        <dbReference type="ARBA" id="ARBA00023054"/>
    </source>
</evidence>
<name>A0A7S1XDU3_9RHOD</name>
<evidence type="ECO:0000256" key="2">
    <source>
        <dbReference type="ARBA" id="ARBA00009150"/>
    </source>
</evidence>
<evidence type="ECO:0000256" key="3">
    <source>
        <dbReference type="ARBA" id="ARBA00017665"/>
    </source>
</evidence>
<evidence type="ECO:0000256" key="8">
    <source>
        <dbReference type="SAM" id="MobiDB-lite"/>
    </source>
</evidence>
<proteinExistence type="inferred from homology"/>
<dbReference type="GO" id="GO:0006896">
    <property type="term" value="P:Golgi to vacuole transport"/>
    <property type="evidence" value="ECO:0007669"/>
    <property type="project" value="TreeGrafter"/>
</dbReference>
<comment type="subcellular location">
    <subcellularLocation>
        <location evidence="1">Golgi apparatus</location>
        <location evidence="1">trans-Golgi network</location>
    </subcellularLocation>
</comment>
<dbReference type="AlphaFoldDB" id="A0A7S1XDU3"/>
<comment type="similarity">
    <text evidence="2">Belongs to the VPS54 family.</text>
</comment>
<sequence>MENAAMVEIDGVVTWKQLRPSQSITEVLQDPLELRLGPGVDPISPISPLVRASARRRGGVLGSRTGLPPSPRITINDFEAYLREFTEPYAEYQSLAAFSRREKFPHPSASAPSDEQDDAFTLEDIPKVYFDEDFDLVLARELWNPLENLDEDDPFNVSLIGAVRMTLSKFASVVEREMFELLKRKRIQIREALSAVNDLKFLAERSVKATGRVCSSTASTSQNIRDGALRVGFMWKRRQNALELLEIVQKMAQLPTIIEDIDILIEAGDYSTALDALESARRIISQKPMSSIRSIQGYRLHIDQAEQNVIQRLTELFKQMLVQEAEPLEKNDPIDHQNFIPIITEMRRLDQLHILRTLTDEHVRNRVLRVASVVPAGGKTSASKVGDSLALIVEALQSCKQLLQVVHDSSTNPDHDQVNPLHDSKEALLTSLDDILTDFVTRTTSDLTITIQDGIRGVLGFADVMRSTASACESIEATLSTRKGRLASLTSTIIERCRAMLQFMHKYQMESLSKILAREVWAEVRVPPETQSIVDQLRKVGALQRYVRAAEQRDGKEQCVSRESVTALWRETLAGDQEGGDDKEGLMIVSEEFRMVPSGLLLLRGCVLYAVLVTELGEVVSIGGEGVRRCCEYLRMFNETTSRLVLGAGAMKTAGLKSITARHLALASRIVKASSQLFPLILDSCKPFIAIAQLDMVQDQVKKVCQDLESHQDQLISKILLVMLERLDLHRRVLAGLPWESEPDIRRESIPSRPISSLIKETSVLHRILLNLLPRSSLVALFDQIIEAYSVRLNDTFDDILSRTGPVDWAQIRVGADINHIHIKLRGMEAIGSLGNDSSLSSVRHLLEKFSFRASLPDKSDSGGEHHVSISHASDATVAAASNLIDADSSLEEGPGAQDINGRPTSVVSSDTPTDSKDPTP</sequence>
<evidence type="ECO:0000256" key="1">
    <source>
        <dbReference type="ARBA" id="ARBA00004601"/>
    </source>
</evidence>
<evidence type="ECO:0000313" key="11">
    <source>
        <dbReference type="EMBL" id="CAD9231245.1"/>
    </source>
</evidence>
<dbReference type="GO" id="GO:0019905">
    <property type="term" value="F:syntaxin binding"/>
    <property type="evidence" value="ECO:0007669"/>
    <property type="project" value="TreeGrafter"/>
</dbReference>
<dbReference type="PANTHER" id="PTHR12965">
    <property type="entry name" value="VACUOLAR PROTEIN SORTING 54"/>
    <property type="match status" value="1"/>
</dbReference>
<evidence type="ECO:0000256" key="6">
    <source>
        <dbReference type="ARBA" id="ARBA00023034"/>
    </source>
</evidence>
<dbReference type="InterPro" id="IPR012501">
    <property type="entry name" value="Vps54_C"/>
</dbReference>
<feature type="domain" description="Vacuolar protein sorting-associated protein 54 C-terminal" evidence="9">
    <location>
        <begin position="591"/>
        <end position="726"/>
    </location>
</feature>
<gene>
    <name evidence="11" type="ORF">CCAE0312_LOCUS3301</name>
</gene>
<dbReference type="PANTHER" id="PTHR12965:SF0">
    <property type="entry name" value="VACUOLAR PROTEIN SORTING-ASSOCIATED PROTEIN 54"/>
    <property type="match status" value="1"/>
</dbReference>
<reference evidence="11" key="1">
    <citation type="submission" date="2021-01" db="EMBL/GenBank/DDBJ databases">
        <authorList>
            <person name="Corre E."/>
            <person name="Pelletier E."/>
            <person name="Niang G."/>
            <person name="Scheremetjew M."/>
            <person name="Finn R."/>
            <person name="Kale V."/>
            <person name="Holt S."/>
            <person name="Cochrane G."/>
            <person name="Meng A."/>
            <person name="Brown T."/>
            <person name="Cohen L."/>
        </authorList>
    </citation>
    <scope>NUCLEOTIDE SEQUENCE</scope>
    <source>
        <strain evidence="11">SAG 36.94</strain>
    </source>
</reference>
<keyword evidence="5" id="KW-0653">Protein transport</keyword>
<evidence type="ECO:0000259" key="9">
    <source>
        <dbReference type="Pfam" id="PF07928"/>
    </source>
</evidence>
<feature type="compositionally biased region" description="Low complexity" evidence="8">
    <location>
        <begin position="904"/>
        <end position="913"/>
    </location>
</feature>
<dbReference type="InterPro" id="IPR039745">
    <property type="entry name" value="Vps54"/>
</dbReference>
<feature type="domain" description="Vacuolar protein sorting-associated protein 54 N-terminal" evidence="10">
    <location>
        <begin position="122"/>
        <end position="320"/>
    </location>
</feature>
<evidence type="ECO:0000256" key="4">
    <source>
        <dbReference type="ARBA" id="ARBA00022448"/>
    </source>
</evidence>
<dbReference type="Pfam" id="PF10475">
    <property type="entry name" value="Vps54_N"/>
    <property type="match status" value="1"/>
</dbReference>
<dbReference type="GO" id="GO:0000938">
    <property type="term" value="C:GARP complex"/>
    <property type="evidence" value="ECO:0007669"/>
    <property type="project" value="InterPro"/>
</dbReference>
<evidence type="ECO:0000256" key="5">
    <source>
        <dbReference type="ARBA" id="ARBA00022927"/>
    </source>
</evidence>
<evidence type="ECO:0000259" key="10">
    <source>
        <dbReference type="Pfam" id="PF10475"/>
    </source>
</evidence>
<dbReference type="GO" id="GO:0015031">
    <property type="term" value="P:protein transport"/>
    <property type="evidence" value="ECO:0007669"/>
    <property type="project" value="UniProtKB-KW"/>
</dbReference>
<keyword evidence="4" id="KW-0813">Transport</keyword>
<accession>A0A7S1XDU3</accession>